<protein>
    <recommendedName>
        <fullName evidence="3">DEAD/DEAH box helicase domain-containing protein</fullName>
    </recommendedName>
</protein>
<dbReference type="GO" id="GO:0006289">
    <property type="term" value="P:nucleotide-excision repair"/>
    <property type="evidence" value="ECO:0007669"/>
    <property type="project" value="TreeGrafter"/>
</dbReference>
<gene>
    <name evidence="1" type="ORF">PI95_020055</name>
</gene>
<dbReference type="GO" id="GO:0036297">
    <property type="term" value="P:interstrand cross-link repair"/>
    <property type="evidence" value="ECO:0007669"/>
    <property type="project" value="TreeGrafter"/>
</dbReference>
<dbReference type="PANTHER" id="PTHR47957:SF3">
    <property type="entry name" value="ATP-DEPENDENT HELICASE HRQ1"/>
    <property type="match status" value="1"/>
</dbReference>
<evidence type="ECO:0000313" key="1">
    <source>
        <dbReference type="EMBL" id="NEU74786.1"/>
    </source>
</evidence>
<dbReference type="SUPFAM" id="SSF52540">
    <property type="entry name" value="P-loop containing nucleoside triphosphate hydrolases"/>
    <property type="match status" value="1"/>
</dbReference>
<dbReference type="PANTHER" id="PTHR47957">
    <property type="entry name" value="ATP-DEPENDENT HELICASE HRQ1"/>
    <property type="match status" value="1"/>
</dbReference>
<dbReference type="GO" id="GO:0043138">
    <property type="term" value="F:3'-5' DNA helicase activity"/>
    <property type="evidence" value="ECO:0007669"/>
    <property type="project" value="TreeGrafter"/>
</dbReference>
<comment type="caution">
    <text evidence="1">The sequence shown here is derived from an EMBL/GenBank/DDBJ whole genome shotgun (WGS) entry which is preliminary data.</text>
</comment>
<name>A0A846HBR4_9CYAN</name>
<dbReference type="EMBL" id="JTCM02000050">
    <property type="protein sequence ID" value="NEU74786.1"/>
    <property type="molecule type" value="Genomic_DNA"/>
</dbReference>
<organism evidence="1 2">
    <name type="scientific">Hassallia byssoidea VB512170</name>
    <dbReference type="NCBI Taxonomy" id="1304833"/>
    <lineage>
        <taxon>Bacteria</taxon>
        <taxon>Bacillati</taxon>
        <taxon>Cyanobacteriota</taxon>
        <taxon>Cyanophyceae</taxon>
        <taxon>Nostocales</taxon>
        <taxon>Tolypothrichaceae</taxon>
        <taxon>Hassallia</taxon>
    </lineage>
</organism>
<dbReference type="RefSeq" id="WP_052325877.1">
    <property type="nucleotide sequence ID" value="NZ_JTCM02000050.1"/>
</dbReference>
<sequence length="120" mass="13365">MNKPDYNALLRSFWSSPASLESIKDNTKNEVEGDIGDFLAESILWQEIVPSQIPDQRPMPDNLPLELIKALQKNGISQLYSHQLEALSALRKGRDVIITTTTASGKTLSAYPARKGRLLE</sequence>
<keyword evidence="2" id="KW-1185">Reference proteome</keyword>
<evidence type="ECO:0000313" key="2">
    <source>
        <dbReference type="Proteomes" id="UP000031549"/>
    </source>
</evidence>
<proteinExistence type="predicted"/>
<dbReference type="Gene3D" id="3.40.50.300">
    <property type="entry name" value="P-loop containing nucleotide triphosphate hydrolases"/>
    <property type="match status" value="1"/>
</dbReference>
<dbReference type="Proteomes" id="UP000031549">
    <property type="component" value="Unassembled WGS sequence"/>
</dbReference>
<dbReference type="InterPro" id="IPR027417">
    <property type="entry name" value="P-loop_NTPase"/>
</dbReference>
<dbReference type="AlphaFoldDB" id="A0A846HBR4"/>
<accession>A0A846HBR4</accession>
<reference evidence="1 2" key="1">
    <citation type="journal article" date="2015" name="Genome Announc.">
        <title>Draft Genome Sequence of Cyanobacterium Hassallia byssoidea Strain VB512170, Isolated from Monuments in India.</title>
        <authorList>
            <person name="Singh D."/>
            <person name="Chandrababunaidu M.M."/>
            <person name="Panda A."/>
            <person name="Sen D."/>
            <person name="Bhattacharyya S."/>
            <person name="Adhikary S.P."/>
            <person name="Tripathy S."/>
        </authorList>
    </citation>
    <scope>NUCLEOTIDE SEQUENCE [LARGE SCALE GENOMIC DNA]</scope>
    <source>
        <strain evidence="1 2">VB512170</strain>
    </source>
</reference>
<evidence type="ECO:0008006" key="3">
    <source>
        <dbReference type="Google" id="ProtNLM"/>
    </source>
</evidence>